<dbReference type="AlphaFoldDB" id="A0AAD7W216"/>
<evidence type="ECO:0000313" key="2">
    <source>
        <dbReference type="EMBL" id="KAJ8377314.1"/>
    </source>
</evidence>
<reference evidence="2" key="1">
    <citation type="journal article" date="2023" name="Science">
        <title>Genome structures resolve the early diversification of teleost fishes.</title>
        <authorList>
            <person name="Parey E."/>
            <person name="Louis A."/>
            <person name="Montfort J."/>
            <person name="Bouchez O."/>
            <person name="Roques C."/>
            <person name="Iampietro C."/>
            <person name="Lluch J."/>
            <person name="Castinel A."/>
            <person name="Donnadieu C."/>
            <person name="Desvignes T."/>
            <person name="Floi Bucao C."/>
            <person name="Jouanno E."/>
            <person name="Wen M."/>
            <person name="Mejri S."/>
            <person name="Dirks R."/>
            <person name="Jansen H."/>
            <person name="Henkel C."/>
            <person name="Chen W.J."/>
            <person name="Zahm M."/>
            <person name="Cabau C."/>
            <person name="Klopp C."/>
            <person name="Thompson A.W."/>
            <person name="Robinson-Rechavi M."/>
            <person name="Braasch I."/>
            <person name="Lecointre G."/>
            <person name="Bobe J."/>
            <person name="Postlethwait J.H."/>
            <person name="Berthelot C."/>
            <person name="Roest Crollius H."/>
            <person name="Guiguen Y."/>
        </authorList>
    </citation>
    <scope>NUCLEOTIDE SEQUENCE</scope>
    <source>
        <strain evidence="2">NC1722</strain>
    </source>
</reference>
<feature type="region of interest" description="Disordered" evidence="1">
    <location>
        <begin position="34"/>
        <end position="59"/>
    </location>
</feature>
<evidence type="ECO:0000313" key="3">
    <source>
        <dbReference type="Proteomes" id="UP001221898"/>
    </source>
</evidence>
<name>A0AAD7W216_9TELE</name>
<comment type="caution">
    <text evidence="2">The sequence shown here is derived from an EMBL/GenBank/DDBJ whole genome shotgun (WGS) entry which is preliminary data.</text>
</comment>
<sequence>MQSSSFAVPQAWQEDQRLRGELLQLTQRAQVLHEQQERLQTQADPPRPHQQGAVCSERKACVRPKRPNALELARHYTGGDRDMTLTLAVGGL</sequence>
<evidence type="ECO:0000256" key="1">
    <source>
        <dbReference type="SAM" id="MobiDB-lite"/>
    </source>
</evidence>
<dbReference type="EMBL" id="JAINUG010000358">
    <property type="protein sequence ID" value="KAJ8377314.1"/>
    <property type="molecule type" value="Genomic_DNA"/>
</dbReference>
<dbReference type="Proteomes" id="UP001221898">
    <property type="component" value="Unassembled WGS sequence"/>
</dbReference>
<accession>A0AAD7W216</accession>
<proteinExistence type="predicted"/>
<protein>
    <submittedName>
        <fullName evidence="2">Uncharacterized protein</fullName>
    </submittedName>
</protein>
<organism evidence="2 3">
    <name type="scientific">Aldrovandia affinis</name>
    <dbReference type="NCBI Taxonomy" id="143900"/>
    <lineage>
        <taxon>Eukaryota</taxon>
        <taxon>Metazoa</taxon>
        <taxon>Chordata</taxon>
        <taxon>Craniata</taxon>
        <taxon>Vertebrata</taxon>
        <taxon>Euteleostomi</taxon>
        <taxon>Actinopterygii</taxon>
        <taxon>Neopterygii</taxon>
        <taxon>Teleostei</taxon>
        <taxon>Notacanthiformes</taxon>
        <taxon>Halosauridae</taxon>
        <taxon>Aldrovandia</taxon>
    </lineage>
</organism>
<gene>
    <name evidence="2" type="ORF">AAFF_G00261630</name>
</gene>
<keyword evidence="3" id="KW-1185">Reference proteome</keyword>